<name>A0ABS1E7G9_9GAMM</name>
<feature type="transmembrane region" description="Helical" evidence="1">
    <location>
        <begin position="6"/>
        <end position="30"/>
    </location>
</feature>
<dbReference type="EMBL" id="NRSH01000155">
    <property type="protein sequence ID" value="MBK1727460.1"/>
    <property type="molecule type" value="Genomic_DNA"/>
</dbReference>
<keyword evidence="1" id="KW-0812">Transmembrane</keyword>
<dbReference type="Proteomes" id="UP000738126">
    <property type="component" value="Unassembled WGS sequence"/>
</dbReference>
<proteinExistence type="predicted"/>
<dbReference type="PANTHER" id="PTHR30336:SF4">
    <property type="entry name" value="ENVELOPE BIOGENESIS FACTOR ELYC"/>
    <property type="match status" value="1"/>
</dbReference>
<reference evidence="3 4" key="1">
    <citation type="journal article" date="2020" name="Microorganisms">
        <title>Osmotic Adaptation and Compatible Solute Biosynthesis of Phototrophic Bacteria as Revealed from Genome Analyses.</title>
        <authorList>
            <person name="Imhoff J.F."/>
            <person name="Rahn T."/>
            <person name="Kunzel S."/>
            <person name="Keller A."/>
            <person name="Neulinger S.C."/>
        </authorList>
    </citation>
    <scope>NUCLEOTIDE SEQUENCE [LARGE SCALE GENOMIC DNA]</scope>
    <source>
        <strain evidence="3 4">DSM 15116</strain>
    </source>
</reference>
<dbReference type="CDD" id="cd06259">
    <property type="entry name" value="YdcF-like"/>
    <property type="match status" value="1"/>
</dbReference>
<keyword evidence="4" id="KW-1185">Reference proteome</keyword>
<evidence type="ECO:0000313" key="4">
    <source>
        <dbReference type="Proteomes" id="UP000738126"/>
    </source>
</evidence>
<dbReference type="InterPro" id="IPR003848">
    <property type="entry name" value="DUF218"/>
</dbReference>
<protein>
    <recommendedName>
        <fullName evidence="2">DUF218 domain-containing protein</fullName>
    </recommendedName>
</protein>
<evidence type="ECO:0000313" key="3">
    <source>
        <dbReference type="EMBL" id="MBK1727460.1"/>
    </source>
</evidence>
<keyword evidence="1" id="KW-0472">Membrane</keyword>
<dbReference type="RefSeq" id="WP_200260789.1">
    <property type="nucleotide sequence ID" value="NZ_NRSH01000155.1"/>
</dbReference>
<feature type="transmembrane region" description="Helical" evidence="1">
    <location>
        <begin position="42"/>
        <end position="64"/>
    </location>
</feature>
<keyword evidence="1" id="KW-1133">Transmembrane helix</keyword>
<organism evidence="3 4">
    <name type="scientific">Halorhodospira neutriphila</name>
    <dbReference type="NCBI Taxonomy" id="168379"/>
    <lineage>
        <taxon>Bacteria</taxon>
        <taxon>Pseudomonadati</taxon>
        <taxon>Pseudomonadota</taxon>
        <taxon>Gammaproteobacteria</taxon>
        <taxon>Chromatiales</taxon>
        <taxon>Ectothiorhodospiraceae</taxon>
        <taxon>Halorhodospira</taxon>
    </lineage>
</organism>
<evidence type="ECO:0000259" key="2">
    <source>
        <dbReference type="Pfam" id="PF02698"/>
    </source>
</evidence>
<evidence type="ECO:0000256" key="1">
    <source>
        <dbReference type="SAM" id="Phobius"/>
    </source>
</evidence>
<feature type="domain" description="DUF218" evidence="2">
    <location>
        <begin position="85"/>
        <end position="251"/>
    </location>
</feature>
<comment type="caution">
    <text evidence="3">The sequence shown here is derived from an EMBL/GenBank/DDBJ whole genome shotgun (WGS) entry which is preliminary data.</text>
</comment>
<dbReference type="InterPro" id="IPR051599">
    <property type="entry name" value="Cell_Envelope_Assoc"/>
</dbReference>
<dbReference type="Pfam" id="PF02698">
    <property type="entry name" value="DUF218"/>
    <property type="match status" value="1"/>
</dbReference>
<sequence>MFALTKILGALLMPLSLVLLAALLGAALLFTRRARLGRRVVLGTLAALYLLGLEATAGLLLAPLERQYPALLEPRAQVAAPVSHIVVLGEGHRLDPRLPVTAQLNANAAVRLLEGVRLQRAFPDATLVLGGGAVFGETPNSAVMHRLLRAVGLDPGAVVRLETPRNTVEEARAVAGRVGGPGAGRVVLVTEASHMPRAVALFRGQGLDPVPAPTRHRVRGREAGAGPRLRDFLPSAEGLRMSERAFHEYLGLAWAWLRGWTG</sequence>
<accession>A0ABS1E7G9</accession>
<dbReference type="PANTHER" id="PTHR30336">
    <property type="entry name" value="INNER MEMBRANE PROTEIN, PROBABLE PERMEASE"/>
    <property type="match status" value="1"/>
</dbReference>
<gene>
    <name evidence="3" type="ORF">CKO13_10640</name>
</gene>